<sequence>MIPTWLIVERAIIFLISFDTTAINPDTNVVIPPKTNIIINAIGLYSTIYEHLTNKYTPAITKHAACNNDDTGVGPSILFNNHVCNPNCTLFDAHPINIHINIIVNISVDKYPFKLNNVSKFKLPTKYTVKLNPITKNVSPNLFINNEFNPDLPADIRVNQNDINKYDAQPINSHPKNNINKLSPVTNTIIPNVKNDK</sequence>
<dbReference type="EMBL" id="SELW01000357">
    <property type="protein sequence ID" value="TID28899.1"/>
    <property type="molecule type" value="Genomic_DNA"/>
</dbReference>
<keyword evidence="1" id="KW-0732">Signal</keyword>
<evidence type="ECO:0000256" key="1">
    <source>
        <dbReference type="SAM" id="SignalP"/>
    </source>
</evidence>
<reference evidence="2 3" key="1">
    <citation type="journal article" date="2019" name="Front. Genet.">
        <title>Whole-Genome Sequencing of the Opportunistic Yeast Pathogen Candida inconspicua Uncovers Its Hybrid Origin.</title>
        <authorList>
            <person name="Mixao V."/>
            <person name="Hansen A.P."/>
            <person name="Saus E."/>
            <person name="Boekhout T."/>
            <person name="Lass-Florl C."/>
            <person name="Gabaldon T."/>
        </authorList>
    </citation>
    <scope>NUCLEOTIDE SEQUENCE [LARGE SCALE GENOMIC DNA]</scope>
    <source>
        <strain evidence="2 3">CBS 180</strain>
    </source>
</reference>
<organism evidence="2 3">
    <name type="scientific">Pichia inconspicua</name>
    <dbReference type="NCBI Taxonomy" id="52247"/>
    <lineage>
        <taxon>Eukaryota</taxon>
        <taxon>Fungi</taxon>
        <taxon>Dikarya</taxon>
        <taxon>Ascomycota</taxon>
        <taxon>Saccharomycotina</taxon>
        <taxon>Pichiomycetes</taxon>
        <taxon>Pichiales</taxon>
        <taxon>Pichiaceae</taxon>
        <taxon>Pichia</taxon>
    </lineage>
</organism>
<accession>A0A4T0X1P1</accession>
<proteinExistence type="predicted"/>
<keyword evidence="3" id="KW-1185">Reference proteome</keyword>
<gene>
    <name evidence="2" type="ORF">CANINC_002243</name>
</gene>
<feature type="chain" id="PRO_5020791766" evidence="1">
    <location>
        <begin position="23"/>
        <end position="197"/>
    </location>
</feature>
<protein>
    <submittedName>
        <fullName evidence="2">Uncharacterized protein</fullName>
    </submittedName>
</protein>
<comment type="caution">
    <text evidence="2">The sequence shown here is derived from an EMBL/GenBank/DDBJ whole genome shotgun (WGS) entry which is preliminary data.</text>
</comment>
<evidence type="ECO:0000313" key="2">
    <source>
        <dbReference type="EMBL" id="TID28899.1"/>
    </source>
</evidence>
<feature type="signal peptide" evidence="1">
    <location>
        <begin position="1"/>
        <end position="22"/>
    </location>
</feature>
<dbReference type="AlphaFoldDB" id="A0A4T0X1P1"/>
<evidence type="ECO:0000313" key="3">
    <source>
        <dbReference type="Proteomes" id="UP000307173"/>
    </source>
</evidence>
<dbReference type="OrthoDB" id="10384685at2759"/>
<dbReference type="Proteomes" id="UP000307173">
    <property type="component" value="Unassembled WGS sequence"/>
</dbReference>
<name>A0A4T0X1P1_9ASCO</name>